<proteinExistence type="predicted"/>
<dbReference type="InterPro" id="IPR023214">
    <property type="entry name" value="HAD_sf"/>
</dbReference>
<reference evidence="1 2" key="1">
    <citation type="submission" date="2017-06" db="EMBL/GenBank/DDBJ databases">
        <title>Genome sequencing of cyanobaciteial culture collection at National Institute for Environmental Studies (NIES).</title>
        <authorList>
            <person name="Hirose Y."/>
            <person name="Shimura Y."/>
            <person name="Fujisawa T."/>
            <person name="Nakamura Y."/>
            <person name="Kawachi M."/>
        </authorList>
    </citation>
    <scope>NUCLEOTIDE SEQUENCE [LARGE SCALE GENOMIC DNA]</scope>
    <source>
        <strain evidence="1 2">NIES-23</strain>
        <plasmid evidence="2">Plasmid Plasmid1 dna</plasmid>
    </source>
</reference>
<dbReference type="EMBL" id="AP018217">
    <property type="protein sequence ID" value="BAY72735.1"/>
    <property type="molecule type" value="Genomic_DNA"/>
</dbReference>
<dbReference type="SFLD" id="SFLDG01129">
    <property type="entry name" value="C1.5:_HAD__Beta-PGM__Phosphata"/>
    <property type="match status" value="1"/>
</dbReference>
<accession>A0A1Z4KUL6</accession>
<dbReference type="GO" id="GO:0005829">
    <property type="term" value="C:cytosol"/>
    <property type="evidence" value="ECO:0007669"/>
    <property type="project" value="TreeGrafter"/>
</dbReference>
<evidence type="ECO:0008006" key="3">
    <source>
        <dbReference type="Google" id="ProtNLM"/>
    </source>
</evidence>
<dbReference type="SFLD" id="SFLDG01135">
    <property type="entry name" value="C1.5.6:_HAD__Beta-PGM__Phospha"/>
    <property type="match status" value="1"/>
</dbReference>
<dbReference type="GO" id="GO:0008967">
    <property type="term" value="F:phosphoglycolate phosphatase activity"/>
    <property type="evidence" value="ECO:0007669"/>
    <property type="project" value="TreeGrafter"/>
</dbReference>
<dbReference type="InterPro" id="IPR041492">
    <property type="entry name" value="HAD_2"/>
</dbReference>
<name>A0A1Z4KUL6_ANAVA</name>
<evidence type="ECO:0000313" key="1">
    <source>
        <dbReference type="EMBL" id="BAY72735.1"/>
    </source>
</evidence>
<dbReference type="PANTHER" id="PTHR43434:SF16">
    <property type="entry name" value="BLL8046 PROTEIN"/>
    <property type="match status" value="1"/>
</dbReference>
<gene>
    <name evidence="1" type="ORF">NIES23_55630</name>
</gene>
<geneLocation type="plasmid" evidence="1">
    <name>plasmid1</name>
</geneLocation>
<dbReference type="PANTHER" id="PTHR43434">
    <property type="entry name" value="PHOSPHOGLYCOLATE PHOSPHATASE"/>
    <property type="match status" value="1"/>
</dbReference>
<sequence>MAYQGVILDVDGTLVISNDAHAQAWVEAFAEFGYEVKFEQVRPLIGMGGDQIIPQFAPGLSDEQGKGKEIADQRKQLIINKFAKNLAPTNGTRQLILKMQSLGLHLIIASSASSQELSVLLKAAQVEDLLSQDEATTSSDAEASKPAPDIVEVALNRLNIEPSEVVMLGDTPYDITSANQAGIKVIALRCGGFDDSQLKDAIAIYDDPADLLTQYQHSPLATEAMTKA</sequence>
<dbReference type="InterPro" id="IPR023198">
    <property type="entry name" value="PGP-like_dom2"/>
</dbReference>
<evidence type="ECO:0000313" key="2">
    <source>
        <dbReference type="Proteomes" id="UP000217507"/>
    </source>
</evidence>
<dbReference type="InterPro" id="IPR050155">
    <property type="entry name" value="HAD-like_hydrolase_sf"/>
</dbReference>
<dbReference type="Gene3D" id="3.40.50.1000">
    <property type="entry name" value="HAD superfamily/HAD-like"/>
    <property type="match status" value="1"/>
</dbReference>
<dbReference type="SUPFAM" id="SSF56784">
    <property type="entry name" value="HAD-like"/>
    <property type="match status" value="1"/>
</dbReference>
<keyword evidence="1" id="KW-0614">Plasmid</keyword>
<dbReference type="Gene3D" id="1.10.150.240">
    <property type="entry name" value="Putative phosphatase, domain 2"/>
    <property type="match status" value="1"/>
</dbReference>
<dbReference type="InterPro" id="IPR006439">
    <property type="entry name" value="HAD-SF_hydro_IA"/>
</dbReference>
<organism evidence="1 2">
    <name type="scientific">Trichormus variabilis NIES-23</name>
    <dbReference type="NCBI Taxonomy" id="1973479"/>
    <lineage>
        <taxon>Bacteria</taxon>
        <taxon>Bacillati</taxon>
        <taxon>Cyanobacteriota</taxon>
        <taxon>Cyanophyceae</taxon>
        <taxon>Nostocales</taxon>
        <taxon>Nostocaceae</taxon>
        <taxon>Trichormus</taxon>
    </lineage>
</organism>
<dbReference type="Pfam" id="PF13419">
    <property type="entry name" value="HAD_2"/>
    <property type="match status" value="1"/>
</dbReference>
<dbReference type="NCBIfam" id="TIGR01549">
    <property type="entry name" value="HAD-SF-IA-v1"/>
    <property type="match status" value="1"/>
</dbReference>
<dbReference type="Proteomes" id="UP000217507">
    <property type="component" value="Plasmid Plasmid1 dna"/>
</dbReference>
<dbReference type="SFLD" id="SFLDS00003">
    <property type="entry name" value="Haloacid_Dehalogenase"/>
    <property type="match status" value="1"/>
</dbReference>
<dbReference type="GO" id="GO:0006281">
    <property type="term" value="P:DNA repair"/>
    <property type="evidence" value="ECO:0007669"/>
    <property type="project" value="TreeGrafter"/>
</dbReference>
<dbReference type="NCBIfam" id="TIGR01509">
    <property type="entry name" value="HAD-SF-IA-v3"/>
    <property type="match status" value="1"/>
</dbReference>
<dbReference type="InterPro" id="IPR036412">
    <property type="entry name" value="HAD-like_sf"/>
</dbReference>
<dbReference type="PRINTS" id="PR00413">
    <property type="entry name" value="HADHALOGNASE"/>
</dbReference>
<dbReference type="AlphaFoldDB" id="A0A1Z4KUL6"/>
<protein>
    <recommendedName>
        <fullName evidence="3">Hydrolase</fullName>
    </recommendedName>
</protein>